<keyword evidence="6" id="KW-0227">DNA damage</keyword>
<evidence type="ECO:0000256" key="9">
    <source>
        <dbReference type="ARBA" id="ARBA00023204"/>
    </source>
</evidence>
<dbReference type="EMBL" id="JAEKOZ010000036">
    <property type="protein sequence ID" value="MBJ3812348.1"/>
    <property type="molecule type" value="Genomic_DNA"/>
</dbReference>
<dbReference type="InterPro" id="IPR047127">
    <property type="entry name" value="MutT-like"/>
</dbReference>
<sequence length="148" mass="16567">MSGNRHKTCTDLHLLLRDDGQLWLGERQNTGYMDGHFHLPSGHLDEGESATAGLIREAAEELGITLRPEDLALVHVMHHHTDEGRVALLFEAIHWQGTVENREPDKCAGWQKFAPDALPENMIPYAAEALAHIAKGVLYSERGWAQTR</sequence>
<keyword evidence="3" id="KW-0515">Mutator protein</keyword>
<evidence type="ECO:0000256" key="1">
    <source>
        <dbReference type="ARBA" id="ARBA00001946"/>
    </source>
</evidence>
<gene>
    <name evidence="13" type="ORF">JGB26_35590</name>
</gene>
<dbReference type="RefSeq" id="WP_190120329.1">
    <property type="nucleotide sequence ID" value="NZ_BMVR01000023.1"/>
</dbReference>
<accession>A0ABS0XGM4</accession>
<evidence type="ECO:0000256" key="4">
    <source>
        <dbReference type="ARBA" id="ARBA00022705"/>
    </source>
</evidence>
<evidence type="ECO:0000256" key="2">
    <source>
        <dbReference type="ARBA" id="ARBA00005582"/>
    </source>
</evidence>
<dbReference type="Pfam" id="PF00293">
    <property type="entry name" value="NUDIX"/>
    <property type="match status" value="1"/>
</dbReference>
<dbReference type="Gene3D" id="3.90.79.10">
    <property type="entry name" value="Nucleoside Triphosphate Pyrophosphohydrolase"/>
    <property type="match status" value="1"/>
</dbReference>
<evidence type="ECO:0000256" key="7">
    <source>
        <dbReference type="ARBA" id="ARBA00022801"/>
    </source>
</evidence>
<comment type="cofactor">
    <cofactor evidence="1">
        <name>Mg(2+)</name>
        <dbReference type="ChEBI" id="CHEBI:18420"/>
    </cofactor>
</comment>
<dbReference type="EC" id="3.6.1.55" evidence="11"/>
<comment type="caution">
    <text evidence="13">The sequence shown here is derived from an EMBL/GenBank/DDBJ whole genome shotgun (WGS) entry which is preliminary data.</text>
</comment>
<name>A0ABS0XGM4_9ACTN</name>
<proteinExistence type="inferred from homology"/>
<dbReference type="PANTHER" id="PTHR47707">
    <property type="entry name" value="8-OXO-DGTP DIPHOSPHATASE"/>
    <property type="match status" value="1"/>
</dbReference>
<feature type="domain" description="Nudix hydrolase" evidence="12">
    <location>
        <begin position="5"/>
        <end position="139"/>
    </location>
</feature>
<keyword evidence="5" id="KW-0479">Metal-binding</keyword>
<evidence type="ECO:0000256" key="5">
    <source>
        <dbReference type="ARBA" id="ARBA00022723"/>
    </source>
</evidence>
<dbReference type="PANTHER" id="PTHR47707:SF1">
    <property type="entry name" value="NUDIX HYDROLASE FAMILY PROTEIN"/>
    <property type="match status" value="1"/>
</dbReference>
<evidence type="ECO:0000256" key="10">
    <source>
        <dbReference type="ARBA" id="ARBA00035861"/>
    </source>
</evidence>
<dbReference type="SUPFAM" id="SSF55811">
    <property type="entry name" value="Nudix"/>
    <property type="match status" value="1"/>
</dbReference>
<organism evidence="13 14">
    <name type="scientific">Streptomyces flavofungini</name>
    <dbReference type="NCBI Taxonomy" id="68200"/>
    <lineage>
        <taxon>Bacteria</taxon>
        <taxon>Bacillati</taxon>
        <taxon>Actinomycetota</taxon>
        <taxon>Actinomycetes</taxon>
        <taxon>Kitasatosporales</taxon>
        <taxon>Streptomycetaceae</taxon>
        <taxon>Streptomyces</taxon>
    </lineage>
</organism>
<dbReference type="InterPro" id="IPR015797">
    <property type="entry name" value="NUDIX_hydrolase-like_dom_sf"/>
</dbReference>
<keyword evidence="4" id="KW-0235">DNA replication</keyword>
<dbReference type="InterPro" id="IPR000086">
    <property type="entry name" value="NUDIX_hydrolase_dom"/>
</dbReference>
<keyword evidence="9" id="KW-0234">DNA repair</keyword>
<keyword evidence="14" id="KW-1185">Reference proteome</keyword>
<evidence type="ECO:0000256" key="8">
    <source>
        <dbReference type="ARBA" id="ARBA00022842"/>
    </source>
</evidence>
<evidence type="ECO:0000256" key="3">
    <source>
        <dbReference type="ARBA" id="ARBA00022457"/>
    </source>
</evidence>
<dbReference type="InterPro" id="IPR020084">
    <property type="entry name" value="NUDIX_hydrolase_CS"/>
</dbReference>
<comment type="catalytic activity">
    <reaction evidence="10">
        <text>8-oxo-dGTP + H2O = 8-oxo-dGMP + diphosphate + H(+)</text>
        <dbReference type="Rhea" id="RHEA:31575"/>
        <dbReference type="ChEBI" id="CHEBI:15377"/>
        <dbReference type="ChEBI" id="CHEBI:15378"/>
        <dbReference type="ChEBI" id="CHEBI:33019"/>
        <dbReference type="ChEBI" id="CHEBI:63224"/>
        <dbReference type="ChEBI" id="CHEBI:77896"/>
        <dbReference type="EC" id="3.6.1.55"/>
    </reaction>
</comment>
<keyword evidence="8" id="KW-0460">Magnesium</keyword>
<protein>
    <recommendedName>
        <fullName evidence="11">8-oxo-dGTP diphosphatase</fullName>
        <ecNumber evidence="11">3.6.1.55</ecNumber>
    </recommendedName>
</protein>
<comment type="similarity">
    <text evidence="2">Belongs to the Nudix hydrolase family.</text>
</comment>
<evidence type="ECO:0000256" key="11">
    <source>
        <dbReference type="ARBA" id="ARBA00038905"/>
    </source>
</evidence>
<keyword evidence="7" id="KW-0378">Hydrolase</keyword>
<dbReference type="Proteomes" id="UP000634780">
    <property type="component" value="Unassembled WGS sequence"/>
</dbReference>
<evidence type="ECO:0000256" key="6">
    <source>
        <dbReference type="ARBA" id="ARBA00022763"/>
    </source>
</evidence>
<dbReference type="CDD" id="cd04683">
    <property type="entry name" value="NUDIX_Hydrolase"/>
    <property type="match status" value="1"/>
</dbReference>
<evidence type="ECO:0000259" key="12">
    <source>
        <dbReference type="PROSITE" id="PS51462"/>
    </source>
</evidence>
<dbReference type="PROSITE" id="PS00893">
    <property type="entry name" value="NUDIX_BOX"/>
    <property type="match status" value="1"/>
</dbReference>
<evidence type="ECO:0000313" key="14">
    <source>
        <dbReference type="Proteomes" id="UP000634780"/>
    </source>
</evidence>
<dbReference type="PROSITE" id="PS51462">
    <property type="entry name" value="NUDIX"/>
    <property type="match status" value="1"/>
</dbReference>
<reference evidence="13 14" key="1">
    <citation type="submission" date="2020-12" db="EMBL/GenBank/DDBJ databases">
        <title>Streptomyces typhae sp. nov., a novel endophytic actinomycete isolated from the root of cattail pollen (Typha angustifolia L.).</title>
        <authorList>
            <person name="Peng C."/>
            <person name="Liu C."/>
        </authorList>
    </citation>
    <scope>NUCLEOTIDE SEQUENCE [LARGE SCALE GENOMIC DNA]</scope>
    <source>
        <strain evidence="13 14">JCM 4753</strain>
    </source>
</reference>
<evidence type="ECO:0000313" key="13">
    <source>
        <dbReference type="EMBL" id="MBJ3812348.1"/>
    </source>
</evidence>